<dbReference type="PANTHER" id="PTHR24379">
    <property type="entry name" value="KRAB AND ZINC FINGER DOMAIN-CONTAINING"/>
    <property type="match status" value="1"/>
</dbReference>
<keyword evidence="2" id="KW-0677">Repeat</keyword>
<dbReference type="PANTHER" id="PTHR24379:SF127">
    <property type="entry name" value="BLOODY FINGERS-RELATED"/>
    <property type="match status" value="1"/>
</dbReference>
<protein>
    <recommendedName>
        <fullName evidence="7">C2H2-type domain-containing protein</fullName>
    </recommendedName>
</protein>
<dbReference type="SUPFAM" id="SSF57667">
    <property type="entry name" value="beta-beta-alpha zinc fingers"/>
    <property type="match status" value="8"/>
</dbReference>
<comment type="caution">
    <text evidence="8">The sequence shown here is derived from an EMBL/GenBank/DDBJ whole genome shotgun (WGS) entry which is preliminary data.</text>
</comment>
<feature type="domain" description="C2H2-type" evidence="7">
    <location>
        <begin position="278"/>
        <end position="305"/>
    </location>
</feature>
<feature type="compositionally biased region" description="Low complexity" evidence="6">
    <location>
        <begin position="72"/>
        <end position="83"/>
    </location>
</feature>
<reference evidence="9" key="1">
    <citation type="submission" date="2020-01" db="EMBL/GenBank/DDBJ databases">
        <title>Draft genome sequence of the Termite Coptotermes fromosanus.</title>
        <authorList>
            <person name="Itakura S."/>
            <person name="Yosikawa Y."/>
            <person name="Umezawa K."/>
        </authorList>
    </citation>
    <scope>NUCLEOTIDE SEQUENCE [LARGE SCALE GENOMIC DNA]</scope>
</reference>
<keyword evidence="3 5" id="KW-0863">Zinc-finger</keyword>
<dbReference type="FunFam" id="3.30.160.60:FF:001732">
    <property type="entry name" value="Zgc:162936"/>
    <property type="match status" value="1"/>
</dbReference>
<feature type="region of interest" description="Disordered" evidence="6">
    <location>
        <begin position="1094"/>
        <end position="1115"/>
    </location>
</feature>
<feature type="compositionally biased region" description="Polar residues" evidence="6">
    <location>
        <begin position="84"/>
        <end position="95"/>
    </location>
</feature>
<feature type="domain" description="C2H2-type" evidence="7">
    <location>
        <begin position="646"/>
        <end position="674"/>
    </location>
</feature>
<dbReference type="OrthoDB" id="8183180at2759"/>
<feature type="domain" description="C2H2-type" evidence="7">
    <location>
        <begin position="615"/>
        <end position="643"/>
    </location>
</feature>
<evidence type="ECO:0000256" key="6">
    <source>
        <dbReference type="SAM" id="MobiDB-lite"/>
    </source>
</evidence>
<evidence type="ECO:0000313" key="8">
    <source>
        <dbReference type="EMBL" id="GFG35251.1"/>
    </source>
</evidence>
<dbReference type="FunFam" id="3.30.160.60:FF:000065">
    <property type="entry name" value="B-cell CLL/lymphoma 6, member B"/>
    <property type="match status" value="1"/>
</dbReference>
<feature type="domain" description="C2H2-type" evidence="7">
    <location>
        <begin position="1155"/>
        <end position="1182"/>
    </location>
</feature>
<feature type="domain" description="C2H2-type" evidence="7">
    <location>
        <begin position="193"/>
        <end position="221"/>
    </location>
</feature>
<dbReference type="GO" id="GO:0005694">
    <property type="term" value="C:chromosome"/>
    <property type="evidence" value="ECO:0007669"/>
    <property type="project" value="UniProtKB-ARBA"/>
</dbReference>
<feature type="compositionally biased region" description="Polar residues" evidence="6">
    <location>
        <begin position="1102"/>
        <end position="1113"/>
    </location>
</feature>
<dbReference type="InterPro" id="IPR036236">
    <property type="entry name" value="Znf_C2H2_sf"/>
</dbReference>
<keyword evidence="9" id="KW-1185">Reference proteome</keyword>
<accession>A0A6L2PRJ3</accession>
<dbReference type="FunFam" id="3.30.160.60:FF:000774">
    <property type="entry name" value="Zinc finger protein"/>
    <property type="match status" value="1"/>
</dbReference>
<dbReference type="Gene3D" id="3.30.160.60">
    <property type="entry name" value="Classic Zinc Finger"/>
    <property type="match status" value="13"/>
</dbReference>
<evidence type="ECO:0000256" key="5">
    <source>
        <dbReference type="PROSITE-ProRule" id="PRU00042"/>
    </source>
</evidence>
<feature type="domain" description="C2H2-type" evidence="7">
    <location>
        <begin position="530"/>
        <end position="557"/>
    </location>
</feature>
<dbReference type="GO" id="GO:0045893">
    <property type="term" value="P:positive regulation of DNA-templated transcription"/>
    <property type="evidence" value="ECO:0007669"/>
    <property type="project" value="UniProtKB-ARBA"/>
</dbReference>
<feature type="domain" description="C2H2-type" evidence="7">
    <location>
        <begin position="162"/>
        <end position="190"/>
    </location>
</feature>
<evidence type="ECO:0000256" key="2">
    <source>
        <dbReference type="ARBA" id="ARBA00022737"/>
    </source>
</evidence>
<dbReference type="Pfam" id="PF00096">
    <property type="entry name" value="zf-C2H2"/>
    <property type="match status" value="5"/>
</dbReference>
<evidence type="ECO:0000313" key="9">
    <source>
        <dbReference type="Proteomes" id="UP000502823"/>
    </source>
</evidence>
<feature type="domain" description="C2H2-type" evidence="7">
    <location>
        <begin position="501"/>
        <end position="528"/>
    </location>
</feature>
<feature type="domain" description="C2H2-type" evidence="7">
    <location>
        <begin position="1328"/>
        <end position="1360"/>
    </location>
</feature>
<organism evidence="8 9">
    <name type="scientific">Coptotermes formosanus</name>
    <name type="common">Formosan subterranean termite</name>
    <dbReference type="NCBI Taxonomy" id="36987"/>
    <lineage>
        <taxon>Eukaryota</taxon>
        <taxon>Metazoa</taxon>
        <taxon>Ecdysozoa</taxon>
        <taxon>Arthropoda</taxon>
        <taxon>Hexapoda</taxon>
        <taxon>Insecta</taxon>
        <taxon>Pterygota</taxon>
        <taxon>Neoptera</taxon>
        <taxon>Polyneoptera</taxon>
        <taxon>Dictyoptera</taxon>
        <taxon>Blattodea</taxon>
        <taxon>Blattoidea</taxon>
        <taxon>Termitoidae</taxon>
        <taxon>Rhinotermitidae</taxon>
        <taxon>Coptotermes</taxon>
    </lineage>
</organism>
<evidence type="ECO:0000259" key="7">
    <source>
        <dbReference type="PROSITE" id="PS50157"/>
    </source>
</evidence>
<evidence type="ECO:0000256" key="4">
    <source>
        <dbReference type="ARBA" id="ARBA00022833"/>
    </source>
</evidence>
<feature type="domain" description="C2H2-type" evidence="7">
    <location>
        <begin position="675"/>
        <end position="703"/>
    </location>
</feature>
<feature type="domain" description="C2H2-type" evidence="7">
    <location>
        <begin position="1271"/>
        <end position="1298"/>
    </location>
</feature>
<keyword evidence="1" id="KW-0479">Metal-binding</keyword>
<dbReference type="PROSITE" id="PS50157">
    <property type="entry name" value="ZINC_FINGER_C2H2_2"/>
    <property type="match status" value="17"/>
</dbReference>
<dbReference type="InParanoid" id="A0A6L2PRJ3"/>
<feature type="domain" description="C2H2-type" evidence="7">
    <location>
        <begin position="556"/>
        <end position="579"/>
    </location>
</feature>
<evidence type="ECO:0000256" key="3">
    <source>
        <dbReference type="ARBA" id="ARBA00022771"/>
    </source>
</evidence>
<dbReference type="GO" id="GO:0008270">
    <property type="term" value="F:zinc ion binding"/>
    <property type="evidence" value="ECO:0007669"/>
    <property type="project" value="UniProtKB-KW"/>
</dbReference>
<dbReference type="Proteomes" id="UP000502823">
    <property type="component" value="Unassembled WGS sequence"/>
</dbReference>
<dbReference type="FunFam" id="3.30.160.60:FF:002343">
    <property type="entry name" value="Zinc finger protein 33A"/>
    <property type="match status" value="1"/>
</dbReference>
<feature type="domain" description="C2H2-type" evidence="7">
    <location>
        <begin position="1299"/>
        <end position="1326"/>
    </location>
</feature>
<gene>
    <name evidence="8" type="ORF">Cfor_00309</name>
</gene>
<feature type="domain" description="C2H2-type" evidence="7">
    <location>
        <begin position="587"/>
        <end position="614"/>
    </location>
</feature>
<dbReference type="PROSITE" id="PS00028">
    <property type="entry name" value="ZINC_FINGER_C2H2_1"/>
    <property type="match status" value="22"/>
</dbReference>
<name>A0A6L2PRJ3_COPFO</name>
<feature type="domain" description="C2H2-type" evidence="7">
    <location>
        <begin position="1211"/>
        <end position="1238"/>
    </location>
</feature>
<dbReference type="InterPro" id="IPR013087">
    <property type="entry name" value="Znf_C2H2_type"/>
</dbReference>
<dbReference type="SMART" id="SM00355">
    <property type="entry name" value="ZnF_C2H2"/>
    <property type="match status" value="25"/>
</dbReference>
<dbReference type="GO" id="GO:0043565">
    <property type="term" value="F:sequence-specific DNA binding"/>
    <property type="evidence" value="ECO:0007669"/>
    <property type="project" value="UniProtKB-ARBA"/>
</dbReference>
<feature type="domain" description="C2H2-type" evidence="7">
    <location>
        <begin position="1183"/>
        <end position="1210"/>
    </location>
</feature>
<feature type="domain" description="C2H2-type" evidence="7">
    <location>
        <begin position="1127"/>
        <end position="1154"/>
    </location>
</feature>
<sequence length="1433" mass="162708">MIAKSRVESDVVLLSGSPTNIFNKEVPTLILRTPQETLGAQAQHVQLQPNLDFYSIVLESELLGPTLQAGKNSEPSENNDSSDMLSEQTTSSTRPVTHIEIIRQKPNSVKTKHAASRRVTGANRVVPLLTSMWQKRELKGIEPSLAETYRTILDNPDNTHEHECESCHKQFISVTQVEHHFKEVHPQQQLVLEQCFVCRKKYVLQSQLKHHLSAVHGIQYPEMICKICFMEFNTVMEQKAHERKHDKIYSCQYCSTKFASLYFCQKHYDKHLADMKPYQCVSCGKRFQNSISLNIHHNRHKHLKCLVCDTLFVDELELLMHVRDHGVQSKHQFLAAVEDLDQEETQLEDMLCAYLKICTESRATEGISKDVSDCVEGLLCSVSQALDAELLVPEPPADKRGMECKLCGLEVQSPTELVEHRRNKHMRSCTCLVCGKRSRSVSQTWRHIATHVDKVKSNEMVYVINKSQQQCHVCHKMFPSKGKKNFHLEHVHKIETIQRPHSCTVCLRKFQHKTSRDRHMLLHGKDKNGLKCSVCSQVFLRPKFLVRHIAEHKSHNACRVCNKTFLKRRQLRLHLNGHSRVVFGKKYKCSLCSVTCQGASGLREHQRIHTGERPFSCSQCERRFKRLQALKKHINTVHSGPGAVTHTCASCPMTFNNRGNLLRHFLRIHRGLRRFICGLCGARYGQNQDLRRHLKAKHQVDMPVISCMDKKAVSEIYVLPPIDKIPESHPHAEKINRLVAEEKSKLEDVGDMVNKTDVATRCIQPEDLASQHNSVIDGTSVQTKHLIAKENVAAYTENPGADSGIGMTCSTMMDLGSGGKSKHPATPSLNIQIQDRGLEEQQQISDIKTGSFVPLDGGVPCPFNSIMKIQTCSQCHRLLCRETVTKGSSENIEAICKKCMGNSLDSDSSTTEKVVTLYRCGMCFMDFFEKNILATHMDENHKVPAEPVFDIVTKNSAGTISNTHTAISSQSRGPSMSTSTEMLCPPENVLLQNIVLQLRPALETLPLTFTSPNILMNPAPVFTLQPSNVPGMLTTSSQTSTVVAPKNFVSTPKLLLQSPAEVLADTGRVLVLEPVSKVAIPKLHSMNKATSDSIALREESPVQKTGVRNSSCESPKCTEKQPVVSEYDCKQCGKRFFNSTRLERHEKTHAGERPFGCAQCGKHFSEKHNLKVHMRTHTGERPYTCTECGKQMRYQKDFADHKKLHMGVKPFKCTECGQQFLRQRELKRHEIIHTGEKKFKCPICDKAFARLDQLKLVHMRQHETTPEPYPFSCITCHKRFKVKAKLEQHQILHSGLKNHYCPICNKAFALDVYLKSHLKTHKKQDGYIRCPKCPRRFASEDTLQVHNEKFHVRLHRNAKETRQGNKKKQKKFTVLPDTTMLEPEIDITDMEEMEGVNLLEEEDDILSDNKCDTVIYLQMVPDLDLSLNGDMSQ</sequence>
<dbReference type="EMBL" id="BLKM01000537">
    <property type="protein sequence ID" value="GFG35251.1"/>
    <property type="molecule type" value="Genomic_DNA"/>
</dbReference>
<feature type="region of interest" description="Disordered" evidence="6">
    <location>
        <begin position="67"/>
        <end position="98"/>
    </location>
</feature>
<evidence type="ECO:0000256" key="1">
    <source>
        <dbReference type="ARBA" id="ARBA00022723"/>
    </source>
</evidence>
<dbReference type="FunFam" id="3.30.160.60:FF:000624">
    <property type="entry name" value="zinc finger protein 697"/>
    <property type="match status" value="1"/>
</dbReference>
<keyword evidence="4" id="KW-0862">Zinc</keyword>
<proteinExistence type="predicted"/>